<keyword evidence="1" id="KW-0479">Metal-binding</keyword>
<dbReference type="Gene3D" id="3.40.50.1400">
    <property type="match status" value="1"/>
</dbReference>
<protein>
    <submittedName>
        <fullName evidence="3">CbiX/SirB N-terminal domain-containing protein</fullName>
    </submittedName>
</protein>
<dbReference type="Pfam" id="PF01903">
    <property type="entry name" value="CbiX"/>
    <property type="match status" value="1"/>
</dbReference>
<dbReference type="PANTHER" id="PTHR33542">
    <property type="entry name" value="SIROHYDROCHLORIN FERROCHELATASE, CHLOROPLASTIC"/>
    <property type="match status" value="1"/>
</dbReference>
<dbReference type="EMBL" id="JBBUTG010000039">
    <property type="protein sequence ID" value="MEK8034897.1"/>
    <property type="molecule type" value="Genomic_DNA"/>
</dbReference>
<dbReference type="CDD" id="cd03416">
    <property type="entry name" value="CbiX_SirB_N"/>
    <property type="match status" value="1"/>
</dbReference>
<dbReference type="Proteomes" id="UP001371218">
    <property type="component" value="Unassembled WGS sequence"/>
</dbReference>
<evidence type="ECO:0000256" key="1">
    <source>
        <dbReference type="ARBA" id="ARBA00022723"/>
    </source>
</evidence>
<evidence type="ECO:0000313" key="3">
    <source>
        <dbReference type="EMBL" id="MEK8034897.1"/>
    </source>
</evidence>
<keyword evidence="2" id="KW-0456">Lyase</keyword>
<dbReference type="PANTHER" id="PTHR33542:SF5">
    <property type="entry name" value="FERROCHELATASE CHE1"/>
    <property type="match status" value="1"/>
</dbReference>
<accession>A0ABU9BY38</accession>
<reference evidence="3 4" key="1">
    <citation type="submission" date="2024-04" db="EMBL/GenBank/DDBJ databases">
        <title>Novel species of the genus Ideonella isolated from streams.</title>
        <authorList>
            <person name="Lu H."/>
        </authorList>
    </citation>
    <scope>NUCLEOTIDE SEQUENCE [LARGE SCALE GENOMIC DNA]</scope>
    <source>
        <strain evidence="3 4">DXS29W</strain>
    </source>
</reference>
<proteinExistence type="predicted"/>
<dbReference type="SUPFAM" id="SSF53800">
    <property type="entry name" value="Chelatase"/>
    <property type="match status" value="1"/>
</dbReference>
<evidence type="ECO:0000313" key="4">
    <source>
        <dbReference type="Proteomes" id="UP001371218"/>
    </source>
</evidence>
<name>A0ABU9BY38_9BURK</name>
<organism evidence="3 4">
    <name type="scientific">Ideonella lacteola</name>
    <dbReference type="NCBI Taxonomy" id="2984193"/>
    <lineage>
        <taxon>Bacteria</taxon>
        <taxon>Pseudomonadati</taxon>
        <taxon>Pseudomonadota</taxon>
        <taxon>Betaproteobacteria</taxon>
        <taxon>Burkholderiales</taxon>
        <taxon>Sphaerotilaceae</taxon>
        <taxon>Ideonella</taxon>
    </lineage>
</organism>
<dbReference type="InterPro" id="IPR002762">
    <property type="entry name" value="CbiX-like"/>
</dbReference>
<dbReference type="InterPro" id="IPR050963">
    <property type="entry name" value="Sirohydro_Cobaltochel/CbiX"/>
</dbReference>
<gene>
    <name evidence="3" type="ORF">AACH06_29125</name>
</gene>
<evidence type="ECO:0000256" key="2">
    <source>
        <dbReference type="ARBA" id="ARBA00023239"/>
    </source>
</evidence>
<sequence>MKQGLILFAHGARDPRWAQPFERVAARVQDLQPDLTVSLAYLEFLAPDLVAAGQALAQAGCREVAVLPLFLGAGGHVRKDLPAKVEALQQAHPDVRWVLRPAAGESPQLVEALAQIAVATMAPTDEQDDQEHA</sequence>
<keyword evidence="4" id="KW-1185">Reference proteome</keyword>
<comment type="caution">
    <text evidence="3">The sequence shown here is derived from an EMBL/GenBank/DDBJ whole genome shotgun (WGS) entry which is preliminary data.</text>
</comment>
<dbReference type="RefSeq" id="WP_341429331.1">
    <property type="nucleotide sequence ID" value="NZ_JBBUTG010000039.1"/>
</dbReference>